<evidence type="ECO:0000313" key="2">
    <source>
        <dbReference type="EMBL" id="MBL1091727.1"/>
    </source>
</evidence>
<dbReference type="SUPFAM" id="SSF51735">
    <property type="entry name" value="NAD(P)-binding Rossmann-fold domains"/>
    <property type="match status" value="1"/>
</dbReference>
<evidence type="ECO:0000259" key="1">
    <source>
        <dbReference type="Pfam" id="PF13460"/>
    </source>
</evidence>
<protein>
    <submittedName>
        <fullName evidence="2">NAD(P)H-binding protein</fullName>
    </submittedName>
</protein>
<dbReference type="PANTHER" id="PTHR43355:SF2">
    <property type="entry name" value="FLAVIN REDUCTASE (NADPH)"/>
    <property type="match status" value="1"/>
</dbReference>
<dbReference type="EMBL" id="JAERRI010000010">
    <property type="protein sequence ID" value="MBL1091727.1"/>
    <property type="molecule type" value="Genomic_DNA"/>
</dbReference>
<evidence type="ECO:0000313" key="3">
    <source>
        <dbReference type="Proteomes" id="UP000629371"/>
    </source>
</evidence>
<dbReference type="Pfam" id="PF13460">
    <property type="entry name" value="NAD_binding_10"/>
    <property type="match status" value="1"/>
</dbReference>
<organism evidence="2 3">
    <name type="scientific">Streptomyces siderophoricus</name>
    <dbReference type="NCBI Taxonomy" id="2802281"/>
    <lineage>
        <taxon>Bacteria</taxon>
        <taxon>Bacillati</taxon>
        <taxon>Actinomycetota</taxon>
        <taxon>Actinomycetes</taxon>
        <taxon>Kitasatosporales</taxon>
        <taxon>Streptomycetaceae</taxon>
        <taxon>Streptomyces</taxon>
    </lineage>
</organism>
<sequence length="243" mass="25895">MRRGFGANGPTGRLLTGQALAAGRRVTAVTRQPHSCPLHHDRLDTVGADVLDPVAVDAVVAEQDAVLSTLGVPAGKEPISTYSRGVANIVTAMTRHQARRLAVVSSSGVDPHPYSEGGLLFNRVLLPYVTRALGKTLYDDMRGMEALVRARDLDWAIVRPSGLLHPPSVTDYTLVAGHADGRFTARVDLAAGMLAMLADDRHLRTTVSVITTADNPALLHWLRREALAKSSVDAPIFAPSASS</sequence>
<comment type="caution">
    <text evidence="2">The sequence shown here is derived from an EMBL/GenBank/DDBJ whole genome shotgun (WGS) entry which is preliminary data.</text>
</comment>
<name>A0ABS1MVA6_9ACTN</name>
<feature type="domain" description="NAD(P)-binding" evidence="1">
    <location>
        <begin position="6"/>
        <end position="199"/>
    </location>
</feature>
<keyword evidence="3" id="KW-1185">Reference proteome</keyword>
<proteinExistence type="predicted"/>
<reference evidence="2 3" key="1">
    <citation type="submission" date="2021-01" db="EMBL/GenBank/DDBJ databases">
        <title>WGS of actinomycetes isolated from Thailand.</title>
        <authorList>
            <person name="Thawai C."/>
        </authorList>
    </citation>
    <scope>NUCLEOTIDE SEQUENCE [LARGE SCALE GENOMIC DNA]</scope>
    <source>
        <strain evidence="2 3">CH9-7</strain>
    </source>
</reference>
<dbReference type="InterPro" id="IPR036291">
    <property type="entry name" value="NAD(P)-bd_dom_sf"/>
</dbReference>
<dbReference type="PANTHER" id="PTHR43355">
    <property type="entry name" value="FLAVIN REDUCTASE (NADPH)"/>
    <property type="match status" value="1"/>
</dbReference>
<dbReference type="InterPro" id="IPR051606">
    <property type="entry name" value="Polyketide_Oxido-like"/>
</dbReference>
<dbReference type="Proteomes" id="UP000629371">
    <property type="component" value="Unassembled WGS sequence"/>
</dbReference>
<dbReference type="Gene3D" id="3.40.50.720">
    <property type="entry name" value="NAD(P)-binding Rossmann-like Domain"/>
    <property type="match status" value="1"/>
</dbReference>
<gene>
    <name evidence="2" type="ORF">JK360_20390</name>
</gene>
<accession>A0ABS1MVA6</accession>
<dbReference type="InterPro" id="IPR016040">
    <property type="entry name" value="NAD(P)-bd_dom"/>
</dbReference>